<organism evidence="2 3">
    <name type="scientific">Apodospora peruviana</name>
    <dbReference type="NCBI Taxonomy" id="516989"/>
    <lineage>
        <taxon>Eukaryota</taxon>
        <taxon>Fungi</taxon>
        <taxon>Dikarya</taxon>
        <taxon>Ascomycota</taxon>
        <taxon>Pezizomycotina</taxon>
        <taxon>Sordariomycetes</taxon>
        <taxon>Sordariomycetidae</taxon>
        <taxon>Sordariales</taxon>
        <taxon>Lasiosphaeriaceae</taxon>
        <taxon>Apodospora</taxon>
    </lineage>
</organism>
<sequence>YLRGRVRQELVDIHLVRTWVHHCDSNHGKACKPAKSEDSYWMPSWVIDVQTRTLVPGKETGREGAAVHYAALSYVWGPRDVPQLKHTIKDKDALAGRLKNVGGLADHWGDIPNTLRDAMTLCQEIGIPYLWVDAVYLEQDNITKVDLDSMGRVYRRAYLTIVAAAGEDSWAGLPGVQRQPRVHRGGSITEKIDDISIGLYAGPCQKIIQDSKWNTRAWTFQEMIFSRRLLIFTKDEVVYECDSDVLWRETVFSEHPDLPSRSFLIPSTSSTTKPQLPSLTGYAEKGYDAYNQYIQILKLYTRRQMTDSSDVLNAVQGILAEIEEATSQPFSYGIPLIFAYHYLLFDIIGYCDDLRRPKFPSWSWCGWQNISVVEEPSSPGLLFYELLCDVLVQAYNCSLPVGPSS</sequence>
<dbReference type="Pfam" id="PF06985">
    <property type="entry name" value="HET"/>
    <property type="match status" value="1"/>
</dbReference>
<evidence type="ECO:0000259" key="1">
    <source>
        <dbReference type="Pfam" id="PF06985"/>
    </source>
</evidence>
<accession>A0AAE0HT61</accession>
<comment type="caution">
    <text evidence="2">The sequence shown here is derived from an EMBL/GenBank/DDBJ whole genome shotgun (WGS) entry which is preliminary data.</text>
</comment>
<evidence type="ECO:0000313" key="3">
    <source>
        <dbReference type="Proteomes" id="UP001283341"/>
    </source>
</evidence>
<feature type="non-terminal residue" evidence="2">
    <location>
        <position position="1"/>
    </location>
</feature>
<dbReference type="AlphaFoldDB" id="A0AAE0HT61"/>
<feature type="domain" description="Heterokaryon incompatibility" evidence="1">
    <location>
        <begin position="69"/>
        <end position="222"/>
    </location>
</feature>
<evidence type="ECO:0000313" key="2">
    <source>
        <dbReference type="EMBL" id="KAK3312147.1"/>
    </source>
</evidence>
<dbReference type="InterPro" id="IPR010730">
    <property type="entry name" value="HET"/>
</dbReference>
<dbReference type="EMBL" id="JAUEDM010000009">
    <property type="protein sequence ID" value="KAK3312147.1"/>
    <property type="molecule type" value="Genomic_DNA"/>
</dbReference>
<gene>
    <name evidence="2" type="ORF">B0H66DRAFT_485766</name>
</gene>
<reference evidence="2" key="1">
    <citation type="journal article" date="2023" name="Mol. Phylogenet. Evol.">
        <title>Genome-scale phylogeny and comparative genomics of the fungal order Sordariales.</title>
        <authorList>
            <person name="Hensen N."/>
            <person name="Bonometti L."/>
            <person name="Westerberg I."/>
            <person name="Brannstrom I.O."/>
            <person name="Guillou S."/>
            <person name="Cros-Aarteil S."/>
            <person name="Calhoun S."/>
            <person name="Haridas S."/>
            <person name="Kuo A."/>
            <person name="Mondo S."/>
            <person name="Pangilinan J."/>
            <person name="Riley R."/>
            <person name="LaButti K."/>
            <person name="Andreopoulos B."/>
            <person name="Lipzen A."/>
            <person name="Chen C."/>
            <person name="Yan M."/>
            <person name="Daum C."/>
            <person name="Ng V."/>
            <person name="Clum A."/>
            <person name="Steindorff A."/>
            <person name="Ohm R.A."/>
            <person name="Martin F."/>
            <person name="Silar P."/>
            <person name="Natvig D.O."/>
            <person name="Lalanne C."/>
            <person name="Gautier V."/>
            <person name="Ament-Velasquez S.L."/>
            <person name="Kruys A."/>
            <person name="Hutchinson M.I."/>
            <person name="Powell A.J."/>
            <person name="Barry K."/>
            <person name="Miller A.N."/>
            <person name="Grigoriev I.V."/>
            <person name="Debuchy R."/>
            <person name="Gladieux P."/>
            <person name="Hiltunen Thoren M."/>
            <person name="Johannesson H."/>
        </authorList>
    </citation>
    <scope>NUCLEOTIDE SEQUENCE</scope>
    <source>
        <strain evidence="2">CBS 118394</strain>
    </source>
</reference>
<keyword evidence="3" id="KW-1185">Reference proteome</keyword>
<proteinExistence type="predicted"/>
<name>A0AAE0HT61_9PEZI</name>
<reference evidence="2" key="2">
    <citation type="submission" date="2023-06" db="EMBL/GenBank/DDBJ databases">
        <authorList>
            <consortium name="Lawrence Berkeley National Laboratory"/>
            <person name="Haridas S."/>
            <person name="Hensen N."/>
            <person name="Bonometti L."/>
            <person name="Westerberg I."/>
            <person name="Brannstrom I.O."/>
            <person name="Guillou S."/>
            <person name="Cros-Aarteil S."/>
            <person name="Calhoun S."/>
            <person name="Kuo A."/>
            <person name="Mondo S."/>
            <person name="Pangilinan J."/>
            <person name="Riley R."/>
            <person name="Labutti K."/>
            <person name="Andreopoulos B."/>
            <person name="Lipzen A."/>
            <person name="Chen C."/>
            <person name="Yanf M."/>
            <person name="Daum C."/>
            <person name="Ng V."/>
            <person name="Clum A."/>
            <person name="Steindorff A."/>
            <person name="Ohm R."/>
            <person name="Martin F."/>
            <person name="Silar P."/>
            <person name="Natvig D."/>
            <person name="Lalanne C."/>
            <person name="Gautier V."/>
            <person name="Ament-Velasquez S.L."/>
            <person name="Kruys A."/>
            <person name="Hutchinson M.I."/>
            <person name="Powell A.J."/>
            <person name="Barry K."/>
            <person name="Miller A.N."/>
            <person name="Grigoriev I.V."/>
            <person name="Debuchy R."/>
            <person name="Gladieux P."/>
            <person name="Thoren M.H."/>
            <person name="Johannesson H."/>
        </authorList>
    </citation>
    <scope>NUCLEOTIDE SEQUENCE</scope>
    <source>
        <strain evidence="2">CBS 118394</strain>
    </source>
</reference>
<dbReference type="Proteomes" id="UP001283341">
    <property type="component" value="Unassembled WGS sequence"/>
</dbReference>
<protein>
    <submittedName>
        <fullName evidence="2">Heterokaryon incompatibility protein-domain-containing protein</fullName>
    </submittedName>
</protein>
<dbReference type="PANTHER" id="PTHR33112">
    <property type="entry name" value="DOMAIN PROTEIN, PUTATIVE-RELATED"/>
    <property type="match status" value="1"/>
</dbReference>
<dbReference type="PANTHER" id="PTHR33112:SF12">
    <property type="entry name" value="HETEROKARYON INCOMPATIBILITY DOMAIN-CONTAINING PROTEIN"/>
    <property type="match status" value="1"/>
</dbReference>